<comment type="caution">
    <text evidence="4">The sequence shown here is derived from an EMBL/GenBank/DDBJ whole genome shotgun (WGS) entry which is preliminary data.</text>
</comment>
<gene>
    <name evidence="4" type="ORF">NVS88_06485</name>
</gene>
<accession>A0A9X4LYZ9</accession>
<keyword evidence="5" id="KW-1185">Reference proteome</keyword>
<dbReference type="InterPro" id="IPR013693">
    <property type="entry name" value="SpoIID/LytB_N"/>
</dbReference>
<sequence length="611" mass="62255">MRRNVPGLTIERGPTGNRRRRRATALRACGLGLAPVLLVAGGVGMWSNRGDSAPITDVVASSTVLTLNGHGHGHGRGMGQWGAYGYATKQGWTAEQIVSHFYGGTTLGSIGPQDITVRLMGQDGKPLVVESASPMNVAGRSVPPGQAVHLTPLPGGSANVTVTTGCAGAPVWDSVTTNPWVDPVNPGTDRPANEALKLCGSGTAYRGSLGVALDGQSPRTINKVNMEDYLRSVVPSESMAAWADTGGLQALRAQAIAARSYAWAENRYPYAKTCDTQACQMYTGEAHEDKRTDPAVASTAGLVLMKDGKAVAAEFSSSTGGWTAGGAFPAVADAGDVVSPTHNWTDTVTAGQVAQAFNVGELKSFTVTKTNGLGEDGGRVLAVKVVGTTGTVDASGDDARTKLKLKSDWFEVAGQPGPPPSATMPNLPGPTTPDTPPPADGTDPIGAIVNAVLGAITGAKVDTAPTSGTGTNPNGTAQAGTVPTATGQTAGADPLALGGDPNSTNATIEQKYQQLGGANGVLGKALGPTMTLPDKAGKLQGYTNGTIYWDAKTGAHAVSGDVLRSWLSAGAEAGKLGYPTSDPIARGNTVVQQFQHGTLTLDKATGKVTQG</sequence>
<feature type="region of interest" description="Disordered" evidence="1">
    <location>
        <begin position="1"/>
        <end position="20"/>
    </location>
</feature>
<organism evidence="4 5">
    <name type="scientific">Speluncibacter jeojiensis</name>
    <dbReference type="NCBI Taxonomy" id="2710754"/>
    <lineage>
        <taxon>Bacteria</taxon>
        <taxon>Bacillati</taxon>
        <taxon>Actinomycetota</taxon>
        <taxon>Actinomycetes</taxon>
        <taxon>Mycobacteriales</taxon>
        <taxon>Speluncibacteraceae</taxon>
        <taxon>Speluncibacter</taxon>
    </lineage>
</organism>
<proteinExistence type="predicted"/>
<dbReference type="RefSeq" id="WP_277832096.1">
    <property type="nucleotide sequence ID" value="NZ_JAAIVF010000002.1"/>
</dbReference>
<dbReference type="InterPro" id="IPR013207">
    <property type="entry name" value="LGFP"/>
</dbReference>
<keyword evidence="2" id="KW-0472">Membrane</keyword>
<dbReference type="GO" id="GO:0030435">
    <property type="term" value="P:sporulation resulting in formation of a cellular spore"/>
    <property type="evidence" value="ECO:0007669"/>
    <property type="project" value="InterPro"/>
</dbReference>
<protein>
    <submittedName>
        <fullName evidence="4">SpoIID/LytB domain-containing protein</fullName>
    </submittedName>
</protein>
<dbReference type="Pfam" id="PF08310">
    <property type="entry name" value="LGFP"/>
    <property type="match status" value="1"/>
</dbReference>
<dbReference type="EMBL" id="JANRHA010000003">
    <property type="protein sequence ID" value="MDG3014201.1"/>
    <property type="molecule type" value="Genomic_DNA"/>
</dbReference>
<evidence type="ECO:0000259" key="3">
    <source>
        <dbReference type="Pfam" id="PF08486"/>
    </source>
</evidence>
<feature type="transmembrane region" description="Helical" evidence="2">
    <location>
        <begin position="25"/>
        <end position="46"/>
    </location>
</feature>
<dbReference type="Pfam" id="PF08486">
    <property type="entry name" value="SpoIID"/>
    <property type="match status" value="1"/>
</dbReference>
<feature type="region of interest" description="Disordered" evidence="1">
    <location>
        <begin position="412"/>
        <end position="443"/>
    </location>
</feature>
<dbReference type="AlphaFoldDB" id="A0A9X4LYZ9"/>
<evidence type="ECO:0000256" key="2">
    <source>
        <dbReference type="SAM" id="Phobius"/>
    </source>
</evidence>
<feature type="domain" description="Sporulation stage II protein D amidase enhancer LytB N-terminal" evidence="3">
    <location>
        <begin position="219"/>
        <end position="305"/>
    </location>
</feature>
<dbReference type="NCBIfam" id="TIGR02669">
    <property type="entry name" value="SpoIID_LytB"/>
    <property type="match status" value="1"/>
</dbReference>
<reference evidence="4" key="1">
    <citation type="submission" date="2022-08" db="EMBL/GenBank/DDBJ databases">
        <title>Genome analysis of Corynebacteriales strain.</title>
        <authorList>
            <person name="Lee S.D."/>
        </authorList>
    </citation>
    <scope>NUCLEOTIDE SEQUENCE</scope>
    <source>
        <strain evidence="4">D3-21</strain>
    </source>
</reference>
<evidence type="ECO:0000313" key="4">
    <source>
        <dbReference type="EMBL" id="MDG3014201.1"/>
    </source>
</evidence>
<keyword evidence="2" id="KW-1133">Transmembrane helix</keyword>
<feature type="compositionally biased region" description="Low complexity" evidence="1">
    <location>
        <begin position="463"/>
        <end position="477"/>
    </location>
</feature>
<dbReference type="InterPro" id="IPR013486">
    <property type="entry name" value="SpoIID/LytB"/>
</dbReference>
<keyword evidence="2" id="KW-0812">Transmembrane</keyword>
<feature type="compositionally biased region" description="Pro residues" evidence="1">
    <location>
        <begin position="416"/>
        <end position="439"/>
    </location>
</feature>
<evidence type="ECO:0000313" key="5">
    <source>
        <dbReference type="Proteomes" id="UP001152755"/>
    </source>
</evidence>
<dbReference type="Proteomes" id="UP001152755">
    <property type="component" value="Unassembled WGS sequence"/>
</dbReference>
<name>A0A9X4LYZ9_9ACTN</name>
<evidence type="ECO:0000256" key="1">
    <source>
        <dbReference type="SAM" id="MobiDB-lite"/>
    </source>
</evidence>
<feature type="region of interest" description="Disordered" evidence="1">
    <location>
        <begin position="463"/>
        <end position="482"/>
    </location>
</feature>